<dbReference type="AlphaFoldDB" id="A0A238XN46"/>
<dbReference type="SUPFAM" id="SSF53383">
    <property type="entry name" value="PLP-dependent transferases"/>
    <property type="match status" value="1"/>
</dbReference>
<dbReference type="OrthoDB" id="9788272at2"/>
<proteinExistence type="predicted"/>
<evidence type="ECO:0000313" key="3">
    <source>
        <dbReference type="EMBL" id="SNR60446.1"/>
    </source>
</evidence>
<evidence type="ECO:0000256" key="1">
    <source>
        <dbReference type="SAM" id="MobiDB-lite"/>
    </source>
</evidence>
<dbReference type="Gene3D" id="3.40.640.10">
    <property type="entry name" value="Type I PLP-dependent aspartate aminotransferase-like (Major domain)"/>
    <property type="match status" value="1"/>
</dbReference>
<dbReference type="GO" id="GO:0008483">
    <property type="term" value="F:transaminase activity"/>
    <property type="evidence" value="ECO:0007669"/>
    <property type="project" value="UniProtKB-KW"/>
</dbReference>
<gene>
    <name evidence="3" type="ORF">SAMN06265355_104510</name>
</gene>
<feature type="region of interest" description="Disordered" evidence="1">
    <location>
        <begin position="101"/>
        <end position="123"/>
    </location>
</feature>
<dbReference type="InterPro" id="IPR015424">
    <property type="entry name" value="PyrdxlP-dep_Trfase"/>
</dbReference>
<keyword evidence="4" id="KW-1185">Reference proteome</keyword>
<dbReference type="InterPro" id="IPR015421">
    <property type="entry name" value="PyrdxlP-dep_Trfase_major"/>
</dbReference>
<sequence length="123" mass="13752">MGNGSTELITWIDHLLVRESIATPIPTFGRWTDQPLETGKRVDMFQLHEMPGFELDVDAFVRFVRARGSRAAVVCNPNNPDGGYVPRREIVRLLYRAGSPARQCGGARPRMGRRGSPAHRDPP</sequence>
<evidence type="ECO:0000259" key="2">
    <source>
        <dbReference type="Pfam" id="PF00155"/>
    </source>
</evidence>
<dbReference type="Proteomes" id="UP000198420">
    <property type="component" value="Unassembled WGS sequence"/>
</dbReference>
<dbReference type="Pfam" id="PF00155">
    <property type="entry name" value="Aminotran_1_2"/>
    <property type="match status" value="1"/>
</dbReference>
<evidence type="ECO:0000313" key="4">
    <source>
        <dbReference type="Proteomes" id="UP000198420"/>
    </source>
</evidence>
<accession>A0A238XN46</accession>
<feature type="domain" description="Aminotransferase class I/classII large" evidence="2">
    <location>
        <begin position="1"/>
        <end position="94"/>
    </location>
</feature>
<dbReference type="EMBL" id="FZNP01000004">
    <property type="protein sequence ID" value="SNR60446.1"/>
    <property type="molecule type" value="Genomic_DNA"/>
</dbReference>
<protein>
    <submittedName>
        <fullName evidence="3">Aminotransferase class I and II</fullName>
    </submittedName>
</protein>
<dbReference type="GO" id="GO:0030170">
    <property type="term" value="F:pyridoxal phosphate binding"/>
    <property type="evidence" value="ECO:0007669"/>
    <property type="project" value="InterPro"/>
</dbReference>
<dbReference type="InterPro" id="IPR004839">
    <property type="entry name" value="Aminotransferase_I/II_large"/>
</dbReference>
<organism evidence="3 4">
    <name type="scientific">Actinomadura mexicana</name>
    <dbReference type="NCBI Taxonomy" id="134959"/>
    <lineage>
        <taxon>Bacteria</taxon>
        <taxon>Bacillati</taxon>
        <taxon>Actinomycetota</taxon>
        <taxon>Actinomycetes</taxon>
        <taxon>Streptosporangiales</taxon>
        <taxon>Thermomonosporaceae</taxon>
        <taxon>Actinomadura</taxon>
    </lineage>
</organism>
<keyword evidence="3" id="KW-0032">Aminotransferase</keyword>
<keyword evidence="3" id="KW-0808">Transferase</keyword>
<name>A0A238XN46_9ACTN</name>
<reference evidence="4" key="1">
    <citation type="submission" date="2017-06" db="EMBL/GenBank/DDBJ databases">
        <authorList>
            <person name="Varghese N."/>
            <person name="Submissions S."/>
        </authorList>
    </citation>
    <scope>NUCLEOTIDE SEQUENCE [LARGE SCALE GENOMIC DNA]</scope>
    <source>
        <strain evidence="4">DSM 44485</strain>
    </source>
</reference>